<keyword evidence="3" id="KW-1185">Reference proteome</keyword>
<protein>
    <submittedName>
        <fullName evidence="2">Uncharacterized protein</fullName>
    </submittedName>
</protein>
<evidence type="ECO:0000256" key="1">
    <source>
        <dbReference type="SAM" id="MobiDB-lite"/>
    </source>
</evidence>
<evidence type="ECO:0000313" key="3">
    <source>
        <dbReference type="Proteomes" id="UP000005226"/>
    </source>
</evidence>
<dbReference type="Proteomes" id="UP000005226">
    <property type="component" value="Unplaced"/>
</dbReference>
<dbReference type="OMA" id="SMMQDPW"/>
<dbReference type="InParanoid" id="A0A3B5K4T5"/>
<feature type="region of interest" description="Disordered" evidence="1">
    <location>
        <begin position="1"/>
        <end position="84"/>
    </location>
</feature>
<dbReference type="Pfam" id="PF15502">
    <property type="entry name" value="MPLKIP"/>
    <property type="match status" value="1"/>
</dbReference>
<dbReference type="FunCoup" id="A0A3B5K4T5">
    <property type="interactions" value="784"/>
</dbReference>
<organism evidence="2 3">
    <name type="scientific">Takifugu rubripes</name>
    <name type="common">Japanese pufferfish</name>
    <name type="synonym">Fugu rubripes</name>
    <dbReference type="NCBI Taxonomy" id="31033"/>
    <lineage>
        <taxon>Eukaryota</taxon>
        <taxon>Metazoa</taxon>
        <taxon>Chordata</taxon>
        <taxon>Craniata</taxon>
        <taxon>Vertebrata</taxon>
        <taxon>Euteleostomi</taxon>
        <taxon>Actinopterygii</taxon>
        <taxon>Neopterygii</taxon>
        <taxon>Teleostei</taxon>
        <taxon>Neoteleostei</taxon>
        <taxon>Acanthomorphata</taxon>
        <taxon>Eupercaria</taxon>
        <taxon>Tetraodontiformes</taxon>
        <taxon>Tetradontoidea</taxon>
        <taxon>Tetraodontidae</taxon>
        <taxon>Takifugu</taxon>
    </lineage>
</organism>
<proteinExistence type="predicted"/>
<dbReference type="Ensembl" id="ENSTRUT00000055642.2">
    <property type="protein sequence ID" value="ENSTRUP00000052639.2"/>
    <property type="gene ID" value="ENSTRUG00000022181.2"/>
</dbReference>
<name>A0A3B5K4T5_TAKRU</name>
<sequence>MDRGSVRPPWSPGALRPPARFPSPGSGWGFSGHRGAFSPRSPGYPPGPHRGYRGFSPAGFGSASRGHGGRVWRRGDRFQPGSPVPVHKHQVGHILLFFRYCPVEKYFSASMLQDPWAGLQPVANFTFKGHKCQQKYF</sequence>
<accession>A0A3B5K4T5</accession>
<dbReference type="InterPro" id="IPR028265">
    <property type="entry name" value="TTDN1/SICKLE"/>
</dbReference>
<dbReference type="AlphaFoldDB" id="A0A3B5K4T5"/>
<reference evidence="2" key="2">
    <citation type="submission" date="2025-08" db="UniProtKB">
        <authorList>
            <consortium name="Ensembl"/>
        </authorList>
    </citation>
    <scope>IDENTIFICATION</scope>
</reference>
<dbReference type="GeneTree" id="ENSGT00730000113898"/>
<reference evidence="2" key="1">
    <citation type="journal article" date="2011" name="Genome Biol. Evol.">
        <title>Integration of the genetic map and genome assembly of fugu facilitates insights into distinct features of genome evolution in teleosts and mammals.</title>
        <authorList>
            <person name="Kai W."/>
            <person name="Kikuchi K."/>
            <person name="Tohari S."/>
            <person name="Chew A.K."/>
            <person name="Tay A."/>
            <person name="Fujiwara A."/>
            <person name="Hosoya S."/>
            <person name="Suetake H."/>
            <person name="Naruse K."/>
            <person name="Brenner S."/>
            <person name="Suzuki Y."/>
            <person name="Venkatesh B."/>
        </authorList>
    </citation>
    <scope>NUCLEOTIDE SEQUENCE [LARGE SCALE GENOMIC DNA]</scope>
</reference>
<evidence type="ECO:0000313" key="2">
    <source>
        <dbReference type="Ensembl" id="ENSTRUP00000052639.2"/>
    </source>
</evidence>
<reference evidence="2" key="3">
    <citation type="submission" date="2025-09" db="UniProtKB">
        <authorList>
            <consortium name="Ensembl"/>
        </authorList>
    </citation>
    <scope>IDENTIFICATION</scope>
</reference>